<feature type="signal peptide" evidence="1">
    <location>
        <begin position="1"/>
        <end position="23"/>
    </location>
</feature>
<name>A0ABV8GQF7_9ACTN</name>
<comment type="caution">
    <text evidence="2">The sequence shown here is derived from an EMBL/GenBank/DDBJ whole genome shotgun (WGS) entry which is preliminary data.</text>
</comment>
<protein>
    <recommendedName>
        <fullName evidence="4">Lipoprotein</fullName>
    </recommendedName>
</protein>
<evidence type="ECO:0000256" key="1">
    <source>
        <dbReference type="SAM" id="SignalP"/>
    </source>
</evidence>
<dbReference type="PROSITE" id="PS51257">
    <property type="entry name" value="PROKAR_LIPOPROTEIN"/>
    <property type="match status" value="1"/>
</dbReference>
<evidence type="ECO:0000313" key="2">
    <source>
        <dbReference type="EMBL" id="MFC4015234.1"/>
    </source>
</evidence>
<dbReference type="EMBL" id="JBHSBI010000042">
    <property type="protein sequence ID" value="MFC4015234.1"/>
    <property type="molecule type" value="Genomic_DNA"/>
</dbReference>
<sequence>MRSSLVLSALSLAALAGCGSATASGAGTPAVDGQGRVHKVQSLKADCMKQKGFRYVPFVYPGPVGDEEKALTGDYAAMKAERGKHGFGVFAHYVYRNLAKPDKPDPNMDIYNRLSTAQRKPYTAANEACEMQATKQVTGKDVKSFRTLGEQYDQRLTQAKTRELDGDPRLVELGSAMADCLAGKGYRVSSTKPTLLATRGRAEFEKRRAGMADDSGDMSGITADQARPHLGKEIKAALDDLECGRRFYPVFAPKERAVERTINDEFGMPSL</sequence>
<reference evidence="3" key="1">
    <citation type="journal article" date="2019" name="Int. J. Syst. Evol. Microbiol.">
        <title>The Global Catalogue of Microorganisms (GCM) 10K type strain sequencing project: providing services to taxonomists for standard genome sequencing and annotation.</title>
        <authorList>
            <consortium name="The Broad Institute Genomics Platform"/>
            <consortium name="The Broad Institute Genome Sequencing Center for Infectious Disease"/>
            <person name="Wu L."/>
            <person name="Ma J."/>
        </authorList>
    </citation>
    <scope>NUCLEOTIDE SEQUENCE [LARGE SCALE GENOMIC DNA]</scope>
    <source>
        <strain evidence="3">TBRC 1276</strain>
    </source>
</reference>
<keyword evidence="1" id="KW-0732">Signal</keyword>
<keyword evidence="3" id="KW-1185">Reference proteome</keyword>
<accession>A0ABV8GQF7</accession>
<feature type="chain" id="PRO_5045101962" description="Lipoprotein" evidence="1">
    <location>
        <begin position="24"/>
        <end position="271"/>
    </location>
</feature>
<proteinExistence type="predicted"/>
<dbReference type="Proteomes" id="UP001595851">
    <property type="component" value="Unassembled WGS sequence"/>
</dbReference>
<dbReference type="RefSeq" id="WP_379535051.1">
    <property type="nucleotide sequence ID" value="NZ_JBHSBI010000042.1"/>
</dbReference>
<evidence type="ECO:0000313" key="3">
    <source>
        <dbReference type="Proteomes" id="UP001595851"/>
    </source>
</evidence>
<evidence type="ECO:0008006" key="4">
    <source>
        <dbReference type="Google" id="ProtNLM"/>
    </source>
</evidence>
<gene>
    <name evidence="2" type="ORF">ACFOY2_49035</name>
</gene>
<organism evidence="2 3">
    <name type="scientific">Nonomuraea purpurea</name>
    <dbReference type="NCBI Taxonomy" id="1849276"/>
    <lineage>
        <taxon>Bacteria</taxon>
        <taxon>Bacillati</taxon>
        <taxon>Actinomycetota</taxon>
        <taxon>Actinomycetes</taxon>
        <taxon>Streptosporangiales</taxon>
        <taxon>Streptosporangiaceae</taxon>
        <taxon>Nonomuraea</taxon>
    </lineage>
</organism>